<keyword evidence="1 2" id="KW-0238">DNA-binding</keyword>
<feature type="domain" description="HTH tetR-type" evidence="3">
    <location>
        <begin position="24"/>
        <end position="84"/>
    </location>
</feature>
<dbReference type="OrthoDB" id="9810250at2"/>
<dbReference type="Proteomes" id="UP000198972">
    <property type="component" value="Unassembled WGS sequence"/>
</dbReference>
<dbReference type="RefSeq" id="WP_091228176.1">
    <property type="nucleotide sequence ID" value="NZ_FNBG01000006.1"/>
</dbReference>
<dbReference type="PANTHER" id="PTHR43479">
    <property type="entry name" value="ACREF/ENVCD OPERON REPRESSOR-RELATED"/>
    <property type="match status" value="1"/>
</dbReference>
<dbReference type="InterPro" id="IPR001647">
    <property type="entry name" value="HTH_TetR"/>
</dbReference>
<evidence type="ECO:0000256" key="1">
    <source>
        <dbReference type="ARBA" id="ARBA00023125"/>
    </source>
</evidence>
<protein>
    <submittedName>
        <fullName evidence="4">Regulatory protein, tetR family</fullName>
    </submittedName>
</protein>
<keyword evidence="5" id="KW-1185">Reference proteome</keyword>
<dbReference type="InterPro" id="IPR050624">
    <property type="entry name" value="HTH-type_Tx_Regulator"/>
</dbReference>
<dbReference type="Pfam" id="PF00440">
    <property type="entry name" value="TetR_N"/>
    <property type="match status" value="1"/>
</dbReference>
<evidence type="ECO:0000259" key="3">
    <source>
        <dbReference type="PROSITE" id="PS50977"/>
    </source>
</evidence>
<dbReference type="EMBL" id="FNBG01000006">
    <property type="protein sequence ID" value="SDF16617.1"/>
    <property type="molecule type" value="Genomic_DNA"/>
</dbReference>
<proteinExistence type="predicted"/>
<dbReference type="InterPro" id="IPR009057">
    <property type="entry name" value="Homeodomain-like_sf"/>
</dbReference>
<dbReference type="SUPFAM" id="SSF46689">
    <property type="entry name" value="Homeodomain-like"/>
    <property type="match status" value="1"/>
</dbReference>
<name>A0A1G7IVB8_9BACL</name>
<accession>A0A1G7IVB8</accession>
<organism evidence="4 5">
    <name type="scientific">Fontibacillus panacisegetis</name>
    <dbReference type="NCBI Taxonomy" id="670482"/>
    <lineage>
        <taxon>Bacteria</taxon>
        <taxon>Bacillati</taxon>
        <taxon>Bacillota</taxon>
        <taxon>Bacilli</taxon>
        <taxon>Bacillales</taxon>
        <taxon>Paenibacillaceae</taxon>
        <taxon>Fontibacillus</taxon>
    </lineage>
</organism>
<gene>
    <name evidence="4" type="ORF">SAMN04488542_106151</name>
</gene>
<evidence type="ECO:0000313" key="4">
    <source>
        <dbReference type="EMBL" id="SDF16617.1"/>
    </source>
</evidence>
<dbReference type="STRING" id="670482.SAMN04488542_106151"/>
<dbReference type="PANTHER" id="PTHR43479:SF11">
    <property type="entry name" value="ACREF_ENVCD OPERON REPRESSOR-RELATED"/>
    <property type="match status" value="1"/>
</dbReference>
<evidence type="ECO:0000313" key="5">
    <source>
        <dbReference type="Proteomes" id="UP000198972"/>
    </source>
</evidence>
<evidence type="ECO:0000256" key="2">
    <source>
        <dbReference type="PROSITE-ProRule" id="PRU00335"/>
    </source>
</evidence>
<dbReference type="GO" id="GO:0003677">
    <property type="term" value="F:DNA binding"/>
    <property type="evidence" value="ECO:0007669"/>
    <property type="project" value="UniProtKB-UniRule"/>
</dbReference>
<reference evidence="4 5" key="1">
    <citation type="submission" date="2016-10" db="EMBL/GenBank/DDBJ databases">
        <authorList>
            <person name="de Groot N.N."/>
        </authorList>
    </citation>
    <scope>NUCLEOTIDE SEQUENCE [LARGE SCALE GENOMIC DNA]</scope>
    <source>
        <strain evidence="4 5">DSM 28129</strain>
    </source>
</reference>
<sequence length="194" mass="22064">MSTKEVTELQRLEGLRLSNEESNRITRSSIESALVLLMKDQTFEEITITGIVKRAGVSRTAYYRNYKSKEDILQSTMKEIVDKIVTAMNLHHPIRNSYEYWLALFQTLEQHMDCLRIILKVNLADAILNEMQSAQMNTSTEKTLLTNYAAYFWSGAVYSVAAHWIKSGAKQSVAEMATLCYKIIEAVDGDYCGS</sequence>
<dbReference type="AlphaFoldDB" id="A0A1G7IVB8"/>
<dbReference type="PROSITE" id="PS50977">
    <property type="entry name" value="HTH_TETR_2"/>
    <property type="match status" value="1"/>
</dbReference>
<dbReference type="Gene3D" id="1.10.357.10">
    <property type="entry name" value="Tetracycline Repressor, domain 2"/>
    <property type="match status" value="1"/>
</dbReference>
<feature type="DNA-binding region" description="H-T-H motif" evidence="2">
    <location>
        <begin position="47"/>
        <end position="66"/>
    </location>
</feature>